<evidence type="ECO:0000259" key="12">
    <source>
        <dbReference type="Pfam" id="PF05134"/>
    </source>
</evidence>
<dbReference type="Gene3D" id="3.30.420.380">
    <property type="match status" value="1"/>
</dbReference>
<dbReference type="Pfam" id="PF05134">
    <property type="entry name" value="T2SSL"/>
    <property type="match status" value="1"/>
</dbReference>
<dbReference type="PIRSF" id="PIRSF015761">
    <property type="entry name" value="Protein_L"/>
    <property type="match status" value="1"/>
</dbReference>
<dbReference type="InterPro" id="IPR024230">
    <property type="entry name" value="GspL_cyto_dom"/>
</dbReference>
<gene>
    <name evidence="14" type="ORF">EDC25_12115</name>
</gene>
<dbReference type="GO" id="GO:0005886">
    <property type="term" value="C:plasma membrane"/>
    <property type="evidence" value="ECO:0007669"/>
    <property type="project" value="UniProtKB-SubCell"/>
</dbReference>
<evidence type="ECO:0000259" key="13">
    <source>
        <dbReference type="Pfam" id="PF12693"/>
    </source>
</evidence>
<dbReference type="Gene3D" id="3.30.1360.100">
    <property type="entry name" value="General secretion pathway protein M, EpsM"/>
    <property type="match status" value="1"/>
</dbReference>
<evidence type="ECO:0000256" key="11">
    <source>
        <dbReference type="SAM" id="Phobius"/>
    </source>
</evidence>
<evidence type="ECO:0000256" key="8">
    <source>
        <dbReference type="ARBA" id="ARBA00022989"/>
    </source>
</evidence>
<evidence type="ECO:0000256" key="10">
    <source>
        <dbReference type="PIRNR" id="PIRNR015761"/>
    </source>
</evidence>
<keyword evidence="8 11" id="KW-1133">Transmembrane helix</keyword>
<evidence type="ECO:0000256" key="7">
    <source>
        <dbReference type="ARBA" id="ARBA00022927"/>
    </source>
</evidence>
<evidence type="ECO:0000313" key="15">
    <source>
        <dbReference type="Proteomes" id="UP000294599"/>
    </source>
</evidence>
<dbReference type="OrthoDB" id="7011844at2"/>
<proteinExistence type="inferred from homology"/>
<feature type="transmembrane region" description="Helical" evidence="11">
    <location>
        <begin position="227"/>
        <end position="251"/>
    </location>
</feature>
<keyword evidence="5" id="KW-0997">Cell inner membrane</keyword>
<keyword evidence="7 10" id="KW-0653">Protein transport</keyword>
<name>A0A4S3KYZ8_9GAMM</name>
<keyword evidence="4" id="KW-1003">Cell membrane</keyword>
<dbReference type="Pfam" id="PF12693">
    <property type="entry name" value="GspL_C"/>
    <property type="match status" value="1"/>
</dbReference>
<dbReference type="CDD" id="cd24017">
    <property type="entry name" value="ASKHA_T2SSL_N"/>
    <property type="match status" value="1"/>
</dbReference>
<comment type="similarity">
    <text evidence="2 10">Belongs to the GSP L family.</text>
</comment>
<dbReference type="EMBL" id="SMAF01000021">
    <property type="protein sequence ID" value="TCS94496.1"/>
    <property type="molecule type" value="Genomic_DNA"/>
</dbReference>
<keyword evidence="15" id="KW-1185">Reference proteome</keyword>
<evidence type="ECO:0000256" key="5">
    <source>
        <dbReference type="ARBA" id="ARBA00022519"/>
    </source>
</evidence>
<evidence type="ECO:0000256" key="9">
    <source>
        <dbReference type="ARBA" id="ARBA00023136"/>
    </source>
</evidence>
<dbReference type="Proteomes" id="UP000294599">
    <property type="component" value="Unassembled WGS sequence"/>
</dbReference>
<protein>
    <recommendedName>
        <fullName evidence="10">Type II secretion system protein L</fullName>
        <shortName evidence="10">T2SS protein L</shortName>
    </recommendedName>
</protein>
<organism evidence="14 15">
    <name type="scientific">Pseudofulvimonas gallinarii</name>
    <dbReference type="NCBI Taxonomy" id="634155"/>
    <lineage>
        <taxon>Bacteria</taxon>
        <taxon>Pseudomonadati</taxon>
        <taxon>Pseudomonadota</taxon>
        <taxon>Gammaproteobacteria</taxon>
        <taxon>Lysobacterales</taxon>
        <taxon>Rhodanobacteraceae</taxon>
        <taxon>Pseudofulvimonas</taxon>
    </lineage>
</organism>
<evidence type="ECO:0000256" key="1">
    <source>
        <dbReference type="ARBA" id="ARBA00004377"/>
    </source>
</evidence>
<dbReference type="InterPro" id="IPR007812">
    <property type="entry name" value="T2SS_protein-GspL"/>
</dbReference>
<evidence type="ECO:0000256" key="3">
    <source>
        <dbReference type="ARBA" id="ARBA00022448"/>
    </source>
</evidence>
<dbReference type="GO" id="GO:0015628">
    <property type="term" value="P:protein secretion by the type II secretion system"/>
    <property type="evidence" value="ECO:0007669"/>
    <property type="project" value="InterPro"/>
</dbReference>
<keyword evidence="3 10" id="KW-0813">Transport</keyword>
<dbReference type="GO" id="GO:0009276">
    <property type="term" value="C:Gram-negative-bacterium-type cell wall"/>
    <property type="evidence" value="ECO:0007669"/>
    <property type="project" value="InterPro"/>
</dbReference>
<sequence length="378" mass="40491">MSSTRLLIDLDSGQGWLARSAGASSWRRGDAVPADAEVTVVVPAETVALHRLRVPTRRAAELRQAVPFALEERLAEPVEQLHFALGSREGDDIDVAVVARRDMQAWLQRHDEAPLDDAVTMVADAQLLPRSAGAIHLARIGGRLLVAPPDGAHVVPAPQWPQWRELLPGLPLRVLGSDAAFHETETVQEVALPVFLRFAATRIDSAPNLRQGAFAATPHRGSHPRQWRWAAVFAALALLLVVADAATGYLIERNRRVQLQGQVREVFEQALPGQRMTADPAAQLASEVGRSGAASATGNPLARLAAVAPLITQGSRYRVHAVDYRGDAIELEVLAADVGQLDALRETIAARGLPVAVTGVDPHDDGVRGRLRLGGAGS</sequence>
<comment type="subcellular location">
    <subcellularLocation>
        <location evidence="1">Cell inner membrane</location>
        <topology evidence="1">Single-pass membrane protein</topology>
    </subcellularLocation>
</comment>
<evidence type="ECO:0000256" key="4">
    <source>
        <dbReference type="ARBA" id="ARBA00022475"/>
    </source>
</evidence>
<keyword evidence="6 11" id="KW-0812">Transmembrane</keyword>
<dbReference type="AlphaFoldDB" id="A0A4S3KYZ8"/>
<dbReference type="NCBIfam" id="TIGR01709">
    <property type="entry name" value="typeII_sec_gspL"/>
    <property type="match status" value="1"/>
</dbReference>
<dbReference type="SUPFAM" id="SSF53067">
    <property type="entry name" value="Actin-like ATPase domain"/>
    <property type="match status" value="1"/>
</dbReference>
<comment type="function">
    <text evidence="10">Inner membrane component of the type II secretion system required for the energy-dependent secretion of extracellular factors such as proteases and toxins from the periplasm.</text>
</comment>
<dbReference type="GO" id="GO:0015627">
    <property type="term" value="C:type II protein secretion system complex"/>
    <property type="evidence" value="ECO:0007669"/>
    <property type="project" value="InterPro"/>
</dbReference>
<comment type="caution">
    <text evidence="14">The sequence shown here is derived from an EMBL/GenBank/DDBJ whole genome shotgun (WGS) entry which is preliminary data.</text>
</comment>
<evidence type="ECO:0000313" key="14">
    <source>
        <dbReference type="EMBL" id="TCS94496.1"/>
    </source>
</evidence>
<keyword evidence="9 11" id="KW-0472">Membrane</keyword>
<evidence type="ECO:0000256" key="2">
    <source>
        <dbReference type="ARBA" id="ARBA00005318"/>
    </source>
</evidence>
<feature type="domain" description="GspL cytoplasmic actin-ATPase-like" evidence="12">
    <location>
        <begin position="33"/>
        <end position="216"/>
    </location>
</feature>
<dbReference type="InterPro" id="IPR043129">
    <property type="entry name" value="ATPase_NBD"/>
</dbReference>
<dbReference type="InterPro" id="IPR025691">
    <property type="entry name" value="GspL_pp_dom"/>
</dbReference>
<feature type="domain" description="GspL periplasmic" evidence="13">
    <location>
        <begin position="222"/>
        <end position="374"/>
    </location>
</feature>
<dbReference type="RefSeq" id="WP_123521502.1">
    <property type="nucleotide sequence ID" value="NZ_JBHLWF010000081.1"/>
</dbReference>
<accession>A0A4S3KYZ8</accession>
<evidence type="ECO:0000256" key="6">
    <source>
        <dbReference type="ARBA" id="ARBA00022692"/>
    </source>
</evidence>
<reference evidence="14 15" key="1">
    <citation type="submission" date="2019-03" db="EMBL/GenBank/DDBJ databases">
        <title>Genomic Encyclopedia of Type Strains, Phase IV (KMG-IV): sequencing the most valuable type-strain genomes for metagenomic binning, comparative biology and taxonomic classification.</title>
        <authorList>
            <person name="Goeker M."/>
        </authorList>
    </citation>
    <scope>NUCLEOTIDE SEQUENCE [LARGE SCALE GENOMIC DNA]</scope>
    <source>
        <strain evidence="14 15">DSM 21944</strain>
    </source>
</reference>